<comment type="cofactor">
    <cofactor evidence="1">
        <name>FAD</name>
        <dbReference type="ChEBI" id="CHEBI:57692"/>
    </cofactor>
</comment>
<reference evidence="11" key="1">
    <citation type="submission" date="2016-10" db="EMBL/GenBank/DDBJ databases">
        <authorList>
            <person name="Varghese N."/>
            <person name="Submissions S."/>
        </authorList>
    </citation>
    <scope>NUCLEOTIDE SEQUENCE [LARGE SCALE GENOMIC DNA]</scope>
    <source>
        <strain evidence="11">DSM 16199</strain>
    </source>
</reference>
<evidence type="ECO:0000256" key="8">
    <source>
        <dbReference type="ARBA" id="ARBA00049547"/>
    </source>
</evidence>
<evidence type="ECO:0000313" key="11">
    <source>
        <dbReference type="Proteomes" id="UP000199550"/>
    </source>
</evidence>
<proteinExistence type="inferred from homology"/>
<protein>
    <recommendedName>
        <fullName evidence="7">D-amino-acid oxidase</fullName>
        <ecNumber evidence="6">1.4.3.3</ecNumber>
    </recommendedName>
</protein>
<dbReference type="EC" id="1.4.3.3" evidence="6"/>
<evidence type="ECO:0000256" key="5">
    <source>
        <dbReference type="ARBA" id="ARBA00023002"/>
    </source>
</evidence>
<evidence type="ECO:0000259" key="9">
    <source>
        <dbReference type="Pfam" id="PF01266"/>
    </source>
</evidence>
<dbReference type="PANTHER" id="PTHR11530">
    <property type="entry name" value="D-AMINO ACID OXIDASE"/>
    <property type="match status" value="1"/>
</dbReference>
<dbReference type="SUPFAM" id="SSF51905">
    <property type="entry name" value="FAD/NAD(P)-binding domain"/>
    <property type="match status" value="1"/>
</dbReference>
<dbReference type="InterPro" id="IPR036188">
    <property type="entry name" value="FAD/NAD-bd_sf"/>
</dbReference>
<dbReference type="PANTHER" id="PTHR11530:SF11">
    <property type="entry name" value="D-ASPARTATE OXIDASE"/>
    <property type="match status" value="1"/>
</dbReference>
<dbReference type="SUPFAM" id="SSF54373">
    <property type="entry name" value="FAD-linked reductases, C-terminal domain"/>
    <property type="match status" value="1"/>
</dbReference>
<evidence type="ECO:0000256" key="6">
    <source>
        <dbReference type="ARBA" id="ARBA00039101"/>
    </source>
</evidence>
<dbReference type="OrthoDB" id="9790035at2"/>
<organism evidence="10 11">
    <name type="scientific">Loktanella salsilacus</name>
    <dbReference type="NCBI Taxonomy" id="195913"/>
    <lineage>
        <taxon>Bacteria</taxon>
        <taxon>Pseudomonadati</taxon>
        <taxon>Pseudomonadota</taxon>
        <taxon>Alphaproteobacteria</taxon>
        <taxon>Rhodobacterales</taxon>
        <taxon>Roseobacteraceae</taxon>
        <taxon>Loktanella</taxon>
    </lineage>
</organism>
<gene>
    <name evidence="10" type="ORF">SAMN04488004_12616</name>
</gene>
<name>A0A1I4IHN1_9RHOB</name>
<dbReference type="InterPro" id="IPR006076">
    <property type="entry name" value="FAD-dep_OxRdtase"/>
</dbReference>
<dbReference type="Gene3D" id="3.30.9.10">
    <property type="entry name" value="D-Amino Acid Oxidase, subunit A, domain 2"/>
    <property type="match status" value="1"/>
</dbReference>
<evidence type="ECO:0000256" key="4">
    <source>
        <dbReference type="ARBA" id="ARBA00022827"/>
    </source>
</evidence>
<dbReference type="Gene3D" id="3.50.50.60">
    <property type="entry name" value="FAD/NAD(P)-binding domain"/>
    <property type="match status" value="1"/>
</dbReference>
<dbReference type="EMBL" id="FOTF01000026">
    <property type="protein sequence ID" value="SFL53567.1"/>
    <property type="molecule type" value="Genomic_DNA"/>
</dbReference>
<feature type="domain" description="FAD dependent oxidoreductase" evidence="9">
    <location>
        <begin position="8"/>
        <end position="320"/>
    </location>
</feature>
<keyword evidence="5" id="KW-0560">Oxidoreductase</keyword>
<dbReference type="Pfam" id="PF01266">
    <property type="entry name" value="DAO"/>
    <property type="match status" value="1"/>
</dbReference>
<dbReference type="AlphaFoldDB" id="A0A1I4IHN1"/>
<dbReference type="RefSeq" id="WP_090191324.1">
    <property type="nucleotide sequence ID" value="NZ_FOTF01000026.1"/>
</dbReference>
<dbReference type="Proteomes" id="UP000199550">
    <property type="component" value="Unassembled WGS sequence"/>
</dbReference>
<comment type="similarity">
    <text evidence="2">Belongs to the DAMOX/DASOX family.</text>
</comment>
<evidence type="ECO:0000256" key="3">
    <source>
        <dbReference type="ARBA" id="ARBA00022630"/>
    </source>
</evidence>
<dbReference type="GO" id="GO:0003884">
    <property type="term" value="F:D-amino-acid oxidase activity"/>
    <property type="evidence" value="ECO:0007669"/>
    <property type="project" value="UniProtKB-EC"/>
</dbReference>
<evidence type="ECO:0000256" key="1">
    <source>
        <dbReference type="ARBA" id="ARBA00001974"/>
    </source>
</evidence>
<comment type="catalytic activity">
    <reaction evidence="8">
        <text>a D-alpha-amino acid + O2 + H2O = a 2-oxocarboxylate + H2O2 + NH4(+)</text>
        <dbReference type="Rhea" id="RHEA:21816"/>
        <dbReference type="ChEBI" id="CHEBI:15377"/>
        <dbReference type="ChEBI" id="CHEBI:15379"/>
        <dbReference type="ChEBI" id="CHEBI:16240"/>
        <dbReference type="ChEBI" id="CHEBI:28938"/>
        <dbReference type="ChEBI" id="CHEBI:35179"/>
        <dbReference type="ChEBI" id="CHEBI:59871"/>
        <dbReference type="EC" id="1.4.3.3"/>
    </reaction>
    <physiologicalReaction direction="left-to-right" evidence="8">
        <dbReference type="Rhea" id="RHEA:21817"/>
    </physiologicalReaction>
</comment>
<dbReference type="InterPro" id="IPR023209">
    <property type="entry name" value="DAO"/>
</dbReference>
<keyword evidence="4" id="KW-0274">FAD</keyword>
<keyword evidence="3" id="KW-0285">Flavoprotein</keyword>
<dbReference type="GO" id="GO:0071949">
    <property type="term" value="F:FAD binding"/>
    <property type="evidence" value="ECO:0007669"/>
    <property type="project" value="InterPro"/>
</dbReference>
<accession>A0A1I4IHN1</accession>
<keyword evidence="11" id="KW-1185">Reference proteome</keyword>
<evidence type="ECO:0000256" key="7">
    <source>
        <dbReference type="ARBA" id="ARBA00039751"/>
    </source>
</evidence>
<sequence length="335" mass="35723">MTPNTASVTVIGAGVAGLCTARALLDRGAQVTVIDRHAAPGPHACSWWAGGMLAPFCEGESAEEPVVRLGQEAADWWARRTGSVQRCGSLVISPARDRAELARFAKRTTGHSTVDQNAIAALEPDLAGRFTSGLYFAQEAHLSPRTALADLRAGLVADGCTFQIADARPEDHAARGLAIDCRGFAARDAIADLRGVKGEMLILSCPDVSLSRPIRLLHPRAPLYIVPRGDSIFMLGATMIEGRAGPHITARALLQLLSAAYALHPAFAEAEVIEVGVDSRPAFADNLPRIRRNGNLIRLNGLFRHGFLLAPAAARMVADLIFDNQMPEVMDETAA</sequence>
<dbReference type="GO" id="GO:0046416">
    <property type="term" value="P:D-amino acid metabolic process"/>
    <property type="evidence" value="ECO:0007669"/>
    <property type="project" value="InterPro"/>
</dbReference>
<evidence type="ECO:0000256" key="2">
    <source>
        <dbReference type="ARBA" id="ARBA00006730"/>
    </source>
</evidence>
<dbReference type="STRING" id="195913.SAMN04488004_12616"/>
<evidence type="ECO:0000313" key="10">
    <source>
        <dbReference type="EMBL" id="SFL53567.1"/>
    </source>
</evidence>